<gene>
    <name evidence="2" type="ORF">OPV22_031804</name>
</gene>
<feature type="compositionally biased region" description="Basic residues" evidence="1">
    <location>
        <begin position="243"/>
        <end position="254"/>
    </location>
</feature>
<protein>
    <submittedName>
        <fullName evidence="2">Uncharacterized protein</fullName>
    </submittedName>
</protein>
<evidence type="ECO:0000256" key="1">
    <source>
        <dbReference type="SAM" id="MobiDB-lite"/>
    </source>
</evidence>
<feature type="compositionally biased region" description="Acidic residues" evidence="1">
    <location>
        <begin position="184"/>
        <end position="198"/>
    </location>
</feature>
<evidence type="ECO:0000313" key="2">
    <source>
        <dbReference type="EMBL" id="KAJ8458878.1"/>
    </source>
</evidence>
<dbReference type="EMBL" id="JAQQAF010000009">
    <property type="protein sequence ID" value="KAJ8458878.1"/>
    <property type="molecule type" value="Genomic_DNA"/>
</dbReference>
<sequence>MGTRVGGASGRMGRDCNMMHVRQLDRTQGIHILFSRVPPVLFDNFGLVELRVVELLVRNRVATTAAFKLGLYCAGEHTQLKWPPETWHRDLRSASRTVSSPHCTSVPFVVFSTHTSVRGSAVWIILQDDQERERLDCDRMSEMGKKRVKEKSTSDICGVESSVQATAPQHGGRKRGRPRKVAADEETEEEELREEEESKEQGRSGGYEGEQNKAEAASPSAAKKEELSAAQSQQRQEDEPERRKRKSRQPRRSS</sequence>
<feature type="compositionally biased region" description="Basic residues" evidence="1">
    <location>
        <begin position="171"/>
        <end position="180"/>
    </location>
</feature>
<accession>A0AAV8PQ02</accession>
<organism evidence="2 3">
    <name type="scientific">Ensete ventricosum</name>
    <name type="common">Abyssinian banana</name>
    <name type="synonym">Musa ensete</name>
    <dbReference type="NCBI Taxonomy" id="4639"/>
    <lineage>
        <taxon>Eukaryota</taxon>
        <taxon>Viridiplantae</taxon>
        <taxon>Streptophyta</taxon>
        <taxon>Embryophyta</taxon>
        <taxon>Tracheophyta</taxon>
        <taxon>Spermatophyta</taxon>
        <taxon>Magnoliopsida</taxon>
        <taxon>Liliopsida</taxon>
        <taxon>Zingiberales</taxon>
        <taxon>Musaceae</taxon>
        <taxon>Ensete</taxon>
    </lineage>
</organism>
<feature type="compositionally biased region" description="Basic and acidic residues" evidence="1">
    <location>
        <begin position="143"/>
        <end position="153"/>
    </location>
</feature>
<dbReference type="Proteomes" id="UP001222027">
    <property type="component" value="Unassembled WGS sequence"/>
</dbReference>
<feature type="region of interest" description="Disordered" evidence="1">
    <location>
        <begin position="143"/>
        <end position="254"/>
    </location>
</feature>
<keyword evidence="3" id="KW-1185">Reference proteome</keyword>
<evidence type="ECO:0000313" key="3">
    <source>
        <dbReference type="Proteomes" id="UP001222027"/>
    </source>
</evidence>
<name>A0AAV8PQ02_ENSVE</name>
<comment type="caution">
    <text evidence="2">The sequence shown here is derived from an EMBL/GenBank/DDBJ whole genome shotgun (WGS) entry which is preliminary data.</text>
</comment>
<dbReference type="AlphaFoldDB" id="A0AAV8PQ02"/>
<reference evidence="2 3" key="1">
    <citation type="submission" date="2022-12" db="EMBL/GenBank/DDBJ databases">
        <title>Chromosome-scale assembly of the Ensete ventricosum genome.</title>
        <authorList>
            <person name="Dussert Y."/>
            <person name="Stocks J."/>
            <person name="Wendawek A."/>
            <person name="Woldeyes F."/>
            <person name="Nichols R.A."/>
            <person name="Borrell J.S."/>
        </authorList>
    </citation>
    <scope>NUCLEOTIDE SEQUENCE [LARGE SCALE GENOMIC DNA]</scope>
    <source>
        <strain evidence="3">cv. Maze</strain>
        <tissue evidence="2">Seeds</tissue>
    </source>
</reference>
<proteinExistence type="predicted"/>